<dbReference type="Proteomes" id="UP000822688">
    <property type="component" value="Chromosome V"/>
</dbReference>
<dbReference type="AlphaFoldDB" id="A0A8T0HQF8"/>
<evidence type="ECO:0000256" key="1">
    <source>
        <dbReference type="SAM" id="MobiDB-lite"/>
    </source>
</evidence>
<dbReference type="EMBL" id="CM026426">
    <property type="protein sequence ID" value="KAG0573019.1"/>
    <property type="molecule type" value="Genomic_DNA"/>
</dbReference>
<reference evidence="2" key="1">
    <citation type="submission" date="2020-06" db="EMBL/GenBank/DDBJ databases">
        <title>WGS assembly of Ceratodon purpureus strain R40.</title>
        <authorList>
            <person name="Carey S.B."/>
            <person name="Jenkins J."/>
            <person name="Shu S."/>
            <person name="Lovell J.T."/>
            <person name="Sreedasyam A."/>
            <person name="Maumus F."/>
            <person name="Tiley G.P."/>
            <person name="Fernandez-Pozo N."/>
            <person name="Barry K."/>
            <person name="Chen C."/>
            <person name="Wang M."/>
            <person name="Lipzen A."/>
            <person name="Daum C."/>
            <person name="Saski C.A."/>
            <person name="Payton A.C."/>
            <person name="Mcbreen J.C."/>
            <person name="Conrad R.E."/>
            <person name="Kollar L.M."/>
            <person name="Olsson S."/>
            <person name="Huttunen S."/>
            <person name="Landis J.B."/>
            <person name="Wickett N.J."/>
            <person name="Johnson M.G."/>
            <person name="Rensing S.A."/>
            <person name="Grimwood J."/>
            <person name="Schmutz J."/>
            <person name="Mcdaniel S.F."/>
        </authorList>
    </citation>
    <scope>NUCLEOTIDE SEQUENCE</scope>
    <source>
        <strain evidence="2">R40</strain>
    </source>
</reference>
<sequence>MASPSEAPRHRPNELQSIISLSTYAVGLNSITGSSKLLRIPLKHTEDLRRETMRGRRGVGKERDGEGGSYKMKNRVQ</sequence>
<protein>
    <submittedName>
        <fullName evidence="2">Uncharacterized protein</fullName>
    </submittedName>
</protein>
<evidence type="ECO:0000313" key="3">
    <source>
        <dbReference type="Proteomes" id="UP000822688"/>
    </source>
</evidence>
<feature type="compositionally biased region" description="Basic and acidic residues" evidence="1">
    <location>
        <begin position="43"/>
        <end position="66"/>
    </location>
</feature>
<comment type="caution">
    <text evidence="2">The sequence shown here is derived from an EMBL/GenBank/DDBJ whole genome shotgun (WGS) entry which is preliminary data.</text>
</comment>
<name>A0A8T0HQF8_CERPU</name>
<organism evidence="2 3">
    <name type="scientific">Ceratodon purpureus</name>
    <name type="common">Fire moss</name>
    <name type="synonym">Dicranum purpureum</name>
    <dbReference type="NCBI Taxonomy" id="3225"/>
    <lineage>
        <taxon>Eukaryota</taxon>
        <taxon>Viridiplantae</taxon>
        <taxon>Streptophyta</taxon>
        <taxon>Embryophyta</taxon>
        <taxon>Bryophyta</taxon>
        <taxon>Bryophytina</taxon>
        <taxon>Bryopsida</taxon>
        <taxon>Dicranidae</taxon>
        <taxon>Pseudoditrichales</taxon>
        <taxon>Ditrichaceae</taxon>
        <taxon>Ceratodon</taxon>
    </lineage>
</organism>
<evidence type="ECO:0000313" key="2">
    <source>
        <dbReference type="EMBL" id="KAG0573019.1"/>
    </source>
</evidence>
<accession>A0A8T0HQF8</accession>
<gene>
    <name evidence="2" type="ORF">KC19_VG141500</name>
</gene>
<proteinExistence type="predicted"/>
<feature type="region of interest" description="Disordered" evidence="1">
    <location>
        <begin position="42"/>
        <end position="77"/>
    </location>
</feature>
<keyword evidence="3" id="KW-1185">Reference proteome</keyword>